<feature type="coiled-coil region" evidence="1">
    <location>
        <begin position="101"/>
        <end position="128"/>
    </location>
</feature>
<evidence type="ECO:0000256" key="2">
    <source>
        <dbReference type="SAM" id="MobiDB-lite"/>
    </source>
</evidence>
<dbReference type="Proteomes" id="UP000571950">
    <property type="component" value="Unassembled WGS sequence"/>
</dbReference>
<dbReference type="RefSeq" id="WP_188073434.1">
    <property type="nucleotide sequence ID" value="NZ_BSPS01000024.1"/>
</dbReference>
<keyword evidence="4" id="KW-1185">Reference proteome</keyword>
<dbReference type="AlphaFoldDB" id="A0A7W6FRV2"/>
<reference evidence="3 4" key="1">
    <citation type="submission" date="2020-08" db="EMBL/GenBank/DDBJ databases">
        <title>Genomic Encyclopedia of Type Strains, Phase IV (KMG-IV): sequencing the most valuable type-strain genomes for metagenomic binning, comparative biology and taxonomic classification.</title>
        <authorList>
            <person name="Goeker M."/>
        </authorList>
    </citation>
    <scope>NUCLEOTIDE SEQUENCE [LARGE SCALE GENOMIC DNA]</scope>
    <source>
        <strain evidence="3 4">DSM 26189</strain>
    </source>
</reference>
<evidence type="ECO:0000313" key="3">
    <source>
        <dbReference type="EMBL" id="MBB3928047.1"/>
    </source>
</evidence>
<protein>
    <submittedName>
        <fullName evidence="3">Uncharacterized protein</fullName>
    </submittedName>
</protein>
<feature type="region of interest" description="Disordered" evidence="2">
    <location>
        <begin position="1"/>
        <end position="20"/>
    </location>
</feature>
<keyword evidence="1" id="KW-0175">Coiled coil</keyword>
<proteinExistence type="predicted"/>
<accession>A0A7W6FRV2</accession>
<dbReference type="EMBL" id="JACIDT010000018">
    <property type="protein sequence ID" value="MBB3928047.1"/>
    <property type="molecule type" value="Genomic_DNA"/>
</dbReference>
<gene>
    <name evidence="3" type="ORF">GGR43_003788</name>
</gene>
<comment type="caution">
    <text evidence="3">The sequence shown here is derived from an EMBL/GenBank/DDBJ whole genome shotgun (WGS) entry which is preliminary data.</text>
</comment>
<evidence type="ECO:0000256" key="1">
    <source>
        <dbReference type="SAM" id="Coils"/>
    </source>
</evidence>
<organism evidence="3 4">
    <name type="scientific">Sphingobium jiangsuense</name>
    <dbReference type="NCBI Taxonomy" id="870476"/>
    <lineage>
        <taxon>Bacteria</taxon>
        <taxon>Pseudomonadati</taxon>
        <taxon>Pseudomonadota</taxon>
        <taxon>Alphaproteobacteria</taxon>
        <taxon>Sphingomonadales</taxon>
        <taxon>Sphingomonadaceae</taxon>
        <taxon>Sphingobium</taxon>
    </lineage>
</organism>
<evidence type="ECO:0000313" key="4">
    <source>
        <dbReference type="Proteomes" id="UP000571950"/>
    </source>
</evidence>
<name>A0A7W6FRV2_9SPHN</name>
<sequence length="156" mass="17550">MTEPTDDERHAPQQKRRQFTEQRLRAALGRLVAGKPRRKSLRNTAYRLTVSVLAREANVSRNTIYTNHRSFVDELAGQAGRPDTAVPRSRARNAHQDRRLIAELRSNIRDLASQNAALLKRAIDAEKQARHLAARNASLTSEIATLRVPAVLSRKG</sequence>